<feature type="transmembrane region" description="Helical" evidence="8">
    <location>
        <begin position="286"/>
        <end position="305"/>
    </location>
</feature>
<sequence length="538" mass="55530">MSAQSIAAVLTPLPVLIPTLAAAATLLAGRSARLQRSIAVIALSAVVAVCAALVYYADRLGTIVVHVGGWGSTEPGMGPLGISLVADRLSALMLLVSAIVLLGVVFYAIGQGIRDGDERQPVSIFLPTYLVLSAGVCTAFLAGDLFNLFVGFEVLLSASFVLLTIGASAERVRAGIAYVMVSMVSSLIFLAGIALVYATTGTLNMAEVAVRLDDVPDGTRNALFAVLLVAFGIKAAVFPLSAWLPDSYPTAPAPVTAVFAGLLTKVGVYAIIRAHSLLFPGGSMDGVLLVAALLTMLVGILGAIAQSDIKRLLSFTLVSHIVYMVFGVALSNDLGMSGAIYYVAHHIVVQTTLFLVVGLIERQAGASTLQRLGGLAAASPLLAFVFLVPALNLGGIPPFSGFIGKVALLEAGTRDGSVLAWLLVGGGVLTSLLTLYAVARVWTKAFWRARADAPQGDLSAATPSALLDDAEADVSFADRDDVGRMPVGMVLPTAALIAVGLALTVWAGPIFGYSERAADQVLDRGQYVSAVLGPGVTP</sequence>
<evidence type="ECO:0000256" key="1">
    <source>
        <dbReference type="ARBA" id="ARBA00004651"/>
    </source>
</evidence>
<evidence type="ECO:0000256" key="5">
    <source>
        <dbReference type="ARBA" id="ARBA00022989"/>
    </source>
</evidence>
<dbReference type="AlphaFoldDB" id="A0A1E8Q1C1"/>
<feature type="transmembrane region" description="Helical" evidence="8">
    <location>
        <begin position="6"/>
        <end position="26"/>
    </location>
</feature>
<feature type="transmembrane region" description="Helical" evidence="8">
    <location>
        <begin position="89"/>
        <end position="110"/>
    </location>
</feature>
<comment type="caution">
    <text evidence="10">The sequence shown here is derived from an EMBL/GenBank/DDBJ whole genome shotgun (WGS) entry which is preliminary data.</text>
</comment>
<evidence type="ECO:0000256" key="4">
    <source>
        <dbReference type="ARBA" id="ARBA00022692"/>
    </source>
</evidence>
<dbReference type="RefSeq" id="WP_070354991.1">
    <property type="nucleotide sequence ID" value="NZ_CP043474.1"/>
</dbReference>
<accession>A0A1E8Q1C1</accession>
<evidence type="ECO:0000256" key="2">
    <source>
        <dbReference type="ARBA" id="ARBA00005346"/>
    </source>
</evidence>
<evidence type="ECO:0000313" key="11">
    <source>
        <dbReference type="Proteomes" id="UP000178953"/>
    </source>
</evidence>
<feature type="transmembrane region" description="Helical" evidence="8">
    <location>
        <begin position="255"/>
        <end position="274"/>
    </location>
</feature>
<comment type="subcellular location">
    <subcellularLocation>
        <location evidence="1">Cell membrane</location>
        <topology evidence="1">Multi-pass membrane protein</topology>
    </subcellularLocation>
    <subcellularLocation>
        <location evidence="7">Membrane</location>
        <topology evidence="7">Multi-pass membrane protein</topology>
    </subcellularLocation>
</comment>
<dbReference type="PANTHER" id="PTHR42703:SF1">
    <property type="entry name" value="NA(+)_H(+) ANTIPORTER SUBUNIT D1"/>
    <property type="match status" value="1"/>
</dbReference>
<name>A0A1E8Q1C1_9MYCO</name>
<evidence type="ECO:0000313" key="10">
    <source>
        <dbReference type="EMBL" id="OFJ51770.1"/>
    </source>
</evidence>
<feature type="transmembrane region" description="Helical" evidence="8">
    <location>
        <begin position="176"/>
        <end position="198"/>
    </location>
</feature>
<dbReference type="GO" id="GO:0008137">
    <property type="term" value="F:NADH dehydrogenase (ubiquinone) activity"/>
    <property type="evidence" value="ECO:0007669"/>
    <property type="project" value="InterPro"/>
</dbReference>
<dbReference type="InterPro" id="IPR001750">
    <property type="entry name" value="ND/Mrp_TM"/>
</dbReference>
<feature type="transmembrane region" description="Helical" evidence="8">
    <location>
        <begin position="148"/>
        <end position="169"/>
    </location>
</feature>
<dbReference type="InterPro" id="IPR003918">
    <property type="entry name" value="NADH_UbQ_OxRdtase"/>
</dbReference>
<dbReference type="Pfam" id="PF00361">
    <property type="entry name" value="Proton_antipo_M"/>
    <property type="match status" value="1"/>
</dbReference>
<evidence type="ECO:0000256" key="7">
    <source>
        <dbReference type="RuleBase" id="RU000320"/>
    </source>
</evidence>
<dbReference type="PANTHER" id="PTHR42703">
    <property type="entry name" value="NADH DEHYDROGENASE"/>
    <property type="match status" value="1"/>
</dbReference>
<keyword evidence="4 7" id="KW-0812">Transmembrane</keyword>
<gene>
    <name evidence="10" type="ORF">BEL07_20925</name>
</gene>
<feature type="transmembrane region" description="Helical" evidence="8">
    <location>
        <begin position="38"/>
        <end position="57"/>
    </location>
</feature>
<reference evidence="10 11" key="1">
    <citation type="submission" date="2016-09" db="EMBL/GenBank/DDBJ databases">
        <title>genome sequence of Mycobacterium sp. 739 SCH.</title>
        <authorList>
            <person name="Greninger A.L."/>
            <person name="Qin X."/>
            <person name="Jerome K."/>
            <person name="Vora S."/>
            <person name="Quinn K."/>
        </authorList>
    </citation>
    <scope>NUCLEOTIDE SEQUENCE [LARGE SCALE GENOMIC DNA]</scope>
    <source>
        <strain evidence="10 11">SCH</strain>
    </source>
</reference>
<feature type="transmembrane region" description="Helical" evidence="8">
    <location>
        <begin position="222"/>
        <end position="243"/>
    </location>
</feature>
<comment type="similarity">
    <text evidence="2">Belongs to the CPA3 antiporters (TC 2.A.63) subunit D family.</text>
</comment>
<dbReference type="PRINTS" id="PR01437">
    <property type="entry name" value="NUOXDRDTASE4"/>
</dbReference>
<feature type="transmembrane region" description="Helical" evidence="8">
    <location>
        <begin position="312"/>
        <end position="330"/>
    </location>
</feature>
<evidence type="ECO:0000256" key="8">
    <source>
        <dbReference type="SAM" id="Phobius"/>
    </source>
</evidence>
<dbReference type="EMBL" id="MCHX01000056">
    <property type="protein sequence ID" value="OFJ51770.1"/>
    <property type="molecule type" value="Genomic_DNA"/>
</dbReference>
<feature type="transmembrane region" description="Helical" evidence="8">
    <location>
        <begin position="122"/>
        <end position="142"/>
    </location>
</feature>
<keyword evidence="11" id="KW-1185">Reference proteome</keyword>
<dbReference type="NCBIfam" id="NF009308">
    <property type="entry name" value="PRK12665.1"/>
    <property type="match status" value="1"/>
</dbReference>
<feature type="transmembrane region" description="Helical" evidence="8">
    <location>
        <begin position="489"/>
        <end position="511"/>
    </location>
</feature>
<dbReference type="SUPFAM" id="SSF111352">
    <property type="entry name" value="Ammonium transporter"/>
    <property type="match status" value="1"/>
</dbReference>
<feature type="transmembrane region" description="Helical" evidence="8">
    <location>
        <begin position="418"/>
        <end position="439"/>
    </location>
</feature>
<protein>
    <submittedName>
        <fullName evidence="10">Na+/H+ antiporter subunit D</fullName>
    </submittedName>
</protein>
<keyword evidence="3" id="KW-1003">Cell membrane</keyword>
<feature type="transmembrane region" description="Helical" evidence="8">
    <location>
        <begin position="342"/>
        <end position="360"/>
    </location>
</feature>
<keyword evidence="6 8" id="KW-0472">Membrane</keyword>
<keyword evidence="5 8" id="KW-1133">Transmembrane helix</keyword>
<organism evidence="10 11">
    <name type="scientific">Mycolicibacterium grossiae</name>
    <dbReference type="NCBI Taxonomy" id="1552759"/>
    <lineage>
        <taxon>Bacteria</taxon>
        <taxon>Bacillati</taxon>
        <taxon>Actinomycetota</taxon>
        <taxon>Actinomycetes</taxon>
        <taxon>Mycobacteriales</taxon>
        <taxon>Mycobacteriaceae</taxon>
        <taxon>Mycolicibacterium</taxon>
    </lineage>
</organism>
<feature type="domain" description="NADH:quinone oxidoreductase/Mrp antiporter transmembrane" evidence="9">
    <location>
        <begin position="142"/>
        <end position="430"/>
    </location>
</feature>
<dbReference type="Proteomes" id="UP000178953">
    <property type="component" value="Unassembled WGS sequence"/>
</dbReference>
<dbReference type="OrthoDB" id="9768329at2"/>
<dbReference type="InterPro" id="IPR050586">
    <property type="entry name" value="CPA3_Na-H_Antiporter_D"/>
</dbReference>
<proteinExistence type="inferred from homology"/>
<dbReference type="GO" id="GO:0042773">
    <property type="term" value="P:ATP synthesis coupled electron transport"/>
    <property type="evidence" value="ECO:0007669"/>
    <property type="project" value="InterPro"/>
</dbReference>
<evidence type="ECO:0000259" key="9">
    <source>
        <dbReference type="Pfam" id="PF00361"/>
    </source>
</evidence>
<evidence type="ECO:0000256" key="3">
    <source>
        <dbReference type="ARBA" id="ARBA00022475"/>
    </source>
</evidence>
<dbReference type="GO" id="GO:0005886">
    <property type="term" value="C:plasma membrane"/>
    <property type="evidence" value="ECO:0007669"/>
    <property type="project" value="UniProtKB-SubCell"/>
</dbReference>
<evidence type="ECO:0000256" key="6">
    <source>
        <dbReference type="ARBA" id="ARBA00023136"/>
    </source>
</evidence>